<dbReference type="Proteomes" id="UP000027222">
    <property type="component" value="Unassembled WGS sequence"/>
</dbReference>
<organism evidence="2 3">
    <name type="scientific">Galerina marginata (strain CBS 339.88)</name>
    <dbReference type="NCBI Taxonomy" id="685588"/>
    <lineage>
        <taxon>Eukaryota</taxon>
        <taxon>Fungi</taxon>
        <taxon>Dikarya</taxon>
        <taxon>Basidiomycota</taxon>
        <taxon>Agaricomycotina</taxon>
        <taxon>Agaricomycetes</taxon>
        <taxon>Agaricomycetidae</taxon>
        <taxon>Agaricales</taxon>
        <taxon>Agaricineae</taxon>
        <taxon>Strophariaceae</taxon>
        <taxon>Galerina</taxon>
    </lineage>
</organism>
<accession>A0A067SSD4</accession>
<proteinExistence type="predicted"/>
<keyword evidence="1" id="KW-0812">Transmembrane</keyword>
<feature type="transmembrane region" description="Helical" evidence="1">
    <location>
        <begin position="208"/>
        <end position="228"/>
    </location>
</feature>
<name>A0A067SSD4_GALM3</name>
<evidence type="ECO:0000313" key="3">
    <source>
        <dbReference type="Proteomes" id="UP000027222"/>
    </source>
</evidence>
<dbReference type="HOGENOM" id="CLU_1209894_0_0_1"/>
<dbReference type="AlphaFoldDB" id="A0A067SSD4"/>
<dbReference type="EMBL" id="KL142396">
    <property type="protein sequence ID" value="KDR70589.1"/>
    <property type="molecule type" value="Genomic_DNA"/>
</dbReference>
<gene>
    <name evidence="2" type="ORF">GALMADRAFT_144493</name>
</gene>
<keyword evidence="1" id="KW-1133">Transmembrane helix</keyword>
<evidence type="ECO:0000256" key="1">
    <source>
        <dbReference type="SAM" id="Phobius"/>
    </source>
</evidence>
<evidence type="ECO:0000313" key="2">
    <source>
        <dbReference type="EMBL" id="KDR70589.1"/>
    </source>
</evidence>
<keyword evidence="1" id="KW-0472">Membrane</keyword>
<sequence length="229" mass="26175">MDRVSLHYKNFSDVYLGGNVSYASIRNPSTNLINTTRHKYKDSNRDCWIFGEIMSKQYGTKFGAAVQTHERRADGDSVQDVIAIKCPASVTPEIVMAWKRQLTMLAKFQEEDIMNNHVNELYPMSIKDWGVRLDGLPDRLFVIWEKYTTVDRSLCKVLKSKDRAGVKLGAFYEPTVLSGFSKPYFDLHNDVLRQNWILNDTGLLIPPWLQATLALGSIMYIVALLSTFI</sequence>
<reference evidence="3" key="1">
    <citation type="journal article" date="2014" name="Proc. Natl. Acad. Sci. U.S.A.">
        <title>Extensive sampling of basidiomycete genomes demonstrates inadequacy of the white-rot/brown-rot paradigm for wood decay fungi.</title>
        <authorList>
            <person name="Riley R."/>
            <person name="Salamov A.A."/>
            <person name="Brown D.W."/>
            <person name="Nagy L.G."/>
            <person name="Floudas D."/>
            <person name="Held B.W."/>
            <person name="Levasseur A."/>
            <person name="Lombard V."/>
            <person name="Morin E."/>
            <person name="Otillar R."/>
            <person name="Lindquist E.A."/>
            <person name="Sun H."/>
            <person name="LaButti K.M."/>
            <person name="Schmutz J."/>
            <person name="Jabbour D."/>
            <person name="Luo H."/>
            <person name="Baker S.E."/>
            <person name="Pisabarro A.G."/>
            <person name="Walton J.D."/>
            <person name="Blanchette R.A."/>
            <person name="Henrissat B."/>
            <person name="Martin F."/>
            <person name="Cullen D."/>
            <person name="Hibbett D.S."/>
            <person name="Grigoriev I.V."/>
        </authorList>
    </citation>
    <scope>NUCLEOTIDE SEQUENCE [LARGE SCALE GENOMIC DNA]</scope>
    <source>
        <strain evidence="3">CBS 339.88</strain>
    </source>
</reference>
<keyword evidence="3" id="KW-1185">Reference proteome</keyword>
<dbReference type="OrthoDB" id="3060725at2759"/>
<protein>
    <submittedName>
        <fullName evidence="2">Uncharacterized protein</fullName>
    </submittedName>
</protein>